<dbReference type="EC" id="5.6.2.4" evidence="16"/>
<keyword evidence="14" id="KW-0413">Isomerase</keyword>
<evidence type="ECO:0000259" key="19">
    <source>
        <dbReference type="PROSITE" id="PS51194"/>
    </source>
</evidence>
<dbReference type="InterPro" id="IPR006293">
    <property type="entry name" value="DNA_helicase_ATP-dep_RecQ_bac"/>
</dbReference>
<dbReference type="InterPro" id="IPR027417">
    <property type="entry name" value="P-loop_NTPase"/>
</dbReference>
<dbReference type="Gene3D" id="1.10.150.80">
    <property type="entry name" value="HRDC domain"/>
    <property type="match status" value="1"/>
</dbReference>
<dbReference type="PROSITE" id="PS50967">
    <property type="entry name" value="HRDC"/>
    <property type="match status" value="1"/>
</dbReference>
<dbReference type="SUPFAM" id="SSF52540">
    <property type="entry name" value="P-loop containing nucleoside triphosphate hydrolases"/>
    <property type="match status" value="1"/>
</dbReference>
<dbReference type="NCBIfam" id="TIGR01389">
    <property type="entry name" value="recQ"/>
    <property type="match status" value="1"/>
</dbReference>
<dbReference type="Gene3D" id="3.40.50.300">
    <property type="entry name" value="P-loop containing nucleotide triphosphate hydrolases"/>
    <property type="match status" value="2"/>
</dbReference>
<dbReference type="FunFam" id="3.40.50.300:FF:000156">
    <property type="entry name" value="ATP-dependent DNA helicase recQ"/>
    <property type="match status" value="1"/>
</dbReference>
<keyword evidence="13" id="KW-0234">DNA repair</keyword>
<dbReference type="Pfam" id="PF09382">
    <property type="entry name" value="RQC"/>
    <property type="match status" value="1"/>
</dbReference>
<evidence type="ECO:0000313" key="20">
    <source>
        <dbReference type="EMBL" id="ETR74403.1"/>
    </source>
</evidence>
<dbReference type="NCBIfam" id="TIGR00614">
    <property type="entry name" value="recQ_fam"/>
    <property type="match status" value="1"/>
</dbReference>
<proteinExistence type="inferred from homology"/>
<dbReference type="SMART" id="SM00341">
    <property type="entry name" value="HRDC"/>
    <property type="match status" value="1"/>
</dbReference>
<evidence type="ECO:0000256" key="7">
    <source>
        <dbReference type="ARBA" id="ARBA00022801"/>
    </source>
</evidence>
<dbReference type="GO" id="GO:0006281">
    <property type="term" value="P:DNA repair"/>
    <property type="evidence" value="ECO:0007669"/>
    <property type="project" value="UniProtKB-KW"/>
</dbReference>
<evidence type="ECO:0000259" key="17">
    <source>
        <dbReference type="PROSITE" id="PS50967"/>
    </source>
</evidence>
<evidence type="ECO:0000256" key="4">
    <source>
        <dbReference type="ARBA" id="ARBA00022723"/>
    </source>
</evidence>
<dbReference type="SMART" id="SM00487">
    <property type="entry name" value="DEXDc"/>
    <property type="match status" value="1"/>
</dbReference>
<dbReference type="GO" id="GO:0043138">
    <property type="term" value="F:3'-5' DNA helicase activity"/>
    <property type="evidence" value="ECO:0007669"/>
    <property type="project" value="UniProtKB-EC"/>
</dbReference>
<organism evidence="20 21">
    <name type="scientific">Candidatus Magnetoglobus multicellularis str. Araruama</name>
    <dbReference type="NCBI Taxonomy" id="890399"/>
    <lineage>
        <taxon>Bacteria</taxon>
        <taxon>Pseudomonadati</taxon>
        <taxon>Thermodesulfobacteriota</taxon>
        <taxon>Desulfobacteria</taxon>
        <taxon>Desulfobacterales</taxon>
        <taxon>Desulfobacteraceae</taxon>
        <taxon>Candidatus Magnetoglobus</taxon>
    </lineage>
</organism>
<dbReference type="InterPro" id="IPR002121">
    <property type="entry name" value="HRDC_dom"/>
</dbReference>
<dbReference type="GO" id="GO:0006260">
    <property type="term" value="P:DNA replication"/>
    <property type="evidence" value="ECO:0007669"/>
    <property type="project" value="InterPro"/>
</dbReference>
<dbReference type="Pfam" id="PF00271">
    <property type="entry name" value="Helicase_C"/>
    <property type="match status" value="1"/>
</dbReference>
<dbReference type="InterPro" id="IPR036388">
    <property type="entry name" value="WH-like_DNA-bd_sf"/>
</dbReference>
<comment type="caution">
    <text evidence="20">The sequence shown here is derived from an EMBL/GenBank/DDBJ whole genome shotgun (WGS) entry which is preliminary data.</text>
</comment>
<comment type="cofactor">
    <cofactor evidence="2">
        <name>Zn(2+)</name>
        <dbReference type="ChEBI" id="CHEBI:29105"/>
    </cofactor>
</comment>
<evidence type="ECO:0000256" key="8">
    <source>
        <dbReference type="ARBA" id="ARBA00022806"/>
    </source>
</evidence>
<keyword evidence="6" id="KW-0227">DNA damage</keyword>
<dbReference type="AlphaFoldDB" id="A0A1V1PI41"/>
<dbReference type="Pfam" id="PF00270">
    <property type="entry name" value="DEAD"/>
    <property type="match status" value="1"/>
</dbReference>
<dbReference type="PANTHER" id="PTHR13710">
    <property type="entry name" value="DNA HELICASE RECQ FAMILY MEMBER"/>
    <property type="match status" value="1"/>
</dbReference>
<dbReference type="Pfam" id="PF14493">
    <property type="entry name" value="HTH_40"/>
    <property type="match status" value="1"/>
</dbReference>
<name>A0A1V1PI41_9BACT</name>
<dbReference type="GO" id="GO:0005524">
    <property type="term" value="F:ATP binding"/>
    <property type="evidence" value="ECO:0007669"/>
    <property type="project" value="UniProtKB-KW"/>
</dbReference>
<dbReference type="InterPro" id="IPR032284">
    <property type="entry name" value="RecQ_Zn-bd"/>
</dbReference>
<dbReference type="GO" id="GO:0009378">
    <property type="term" value="F:four-way junction helicase activity"/>
    <property type="evidence" value="ECO:0007669"/>
    <property type="project" value="TreeGrafter"/>
</dbReference>
<dbReference type="InterPro" id="IPR018982">
    <property type="entry name" value="RQC_domain"/>
</dbReference>
<comment type="cofactor">
    <cofactor evidence="1">
        <name>Mg(2+)</name>
        <dbReference type="ChEBI" id="CHEBI:18420"/>
    </cofactor>
</comment>
<dbReference type="InterPro" id="IPR010997">
    <property type="entry name" value="HRDC-like_sf"/>
</dbReference>
<feature type="domain" description="HRDC" evidence="17">
    <location>
        <begin position="525"/>
        <end position="605"/>
    </location>
</feature>
<accession>A0A1V1PI41</accession>
<evidence type="ECO:0000256" key="15">
    <source>
        <dbReference type="ARBA" id="ARBA00034617"/>
    </source>
</evidence>
<dbReference type="InterPro" id="IPR029491">
    <property type="entry name" value="Helicase_HTH"/>
</dbReference>
<keyword evidence="9" id="KW-0862">Zinc</keyword>
<dbReference type="GO" id="GO:0009432">
    <property type="term" value="P:SOS response"/>
    <property type="evidence" value="ECO:0007669"/>
    <property type="project" value="UniProtKB-UniRule"/>
</dbReference>
<evidence type="ECO:0000256" key="2">
    <source>
        <dbReference type="ARBA" id="ARBA00001947"/>
    </source>
</evidence>
<keyword evidence="7" id="KW-0378">Hydrolase</keyword>
<dbReference type="InterPro" id="IPR011545">
    <property type="entry name" value="DEAD/DEAH_box_helicase_dom"/>
</dbReference>
<comment type="similarity">
    <text evidence="3">Belongs to the helicase family. RecQ subfamily.</text>
</comment>
<dbReference type="Gene3D" id="1.10.10.1390">
    <property type="entry name" value="ATP-dependent DNA helicase RecQ"/>
    <property type="match status" value="1"/>
</dbReference>
<keyword evidence="4" id="KW-0479">Metal-binding</keyword>
<dbReference type="InterPro" id="IPR014001">
    <property type="entry name" value="Helicase_ATP-bd"/>
</dbReference>
<dbReference type="InterPro" id="IPR004589">
    <property type="entry name" value="DNA_helicase_ATP-dep_RecQ"/>
</dbReference>
<feature type="domain" description="Helicase C-terminal" evidence="19">
    <location>
        <begin position="216"/>
        <end position="364"/>
    </location>
</feature>
<dbReference type="GO" id="GO:0030894">
    <property type="term" value="C:replisome"/>
    <property type="evidence" value="ECO:0007669"/>
    <property type="project" value="TreeGrafter"/>
</dbReference>
<dbReference type="EMBL" id="ATBP01000008">
    <property type="protein sequence ID" value="ETR74403.1"/>
    <property type="molecule type" value="Genomic_DNA"/>
</dbReference>
<dbReference type="PROSITE" id="PS51192">
    <property type="entry name" value="HELICASE_ATP_BIND_1"/>
    <property type="match status" value="1"/>
</dbReference>
<dbReference type="Pfam" id="PF00570">
    <property type="entry name" value="HRDC"/>
    <property type="match status" value="1"/>
</dbReference>
<protein>
    <recommendedName>
        <fullName evidence="16">DNA helicase RecQ</fullName>
        <ecNumber evidence="16">5.6.2.4</ecNumber>
    </recommendedName>
</protein>
<keyword evidence="10" id="KW-0067">ATP-binding</keyword>
<evidence type="ECO:0000256" key="5">
    <source>
        <dbReference type="ARBA" id="ARBA00022741"/>
    </source>
</evidence>
<evidence type="ECO:0000259" key="18">
    <source>
        <dbReference type="PROSITE" id="PS51192"/>
    </source>
</evidence>
<dbReference type="PANTHER" id="PTHR13710:SF105">
    <property type="entry name" value="ATP-DEPENDENT DNA HELICASE Q1"/>
    <property type="match status" value="1"/>
</dbReference>
<sequence length="724" mass="83001">MIKSTAKKILSQVFGYSEFRNLQEPVIENICNKNDTLVIMPTGGGKSLCYQIPALMFEGLTIVVSPLISLMKDQVEQLRELRVSCAILNSSLSYDDYRNNMSMVCAGRAKLLYLAPETLMKSNIINMLMGVSIDCLTIDEAHCISEWGHDFRPEYRQLIEVRKRFPKAVCVALTATATKTVQKDIKNSLGFRDENEFIDSYDRKNLFIRIEPKINTIDQAITFIRQFPGQSGIVYCATRKQVDDLYVILESKNYSVKPYHAGLSEIDRNRNQDLFIRDDIQIIVATVAFGMGIDKPNVRFVLHFDMPKNIETYYQEIGRAGRDGLRSHCLMLHGYGDIKKIEYFIDQKSKSEQSVAKMHLQEIRKFVNSLECRRKPLLAYFGETYAHSSCDMCDNCVQDSDAKQDITVLAQKFLSCVKRTEERFGPYHIISVLRGSKDKKVMRFNHQNLSTYGIGMELSREQWKDMAHQLLQQNLMIQDPKHGSLSITEKAWKVFRGDEIVLGRVLDIKPKGLTKEPVAQKETQLEYDPDLFQQLRARRKKLADEAEVPPYVIFSDNTLIEMATYFPQSSKQLLNIHGVGEVRLERYGDAFLGIIRNYCSANNILEKKKPNYSTPAPRKSISSRAIEIGQLFNKGQSIDDLQMAFSIKKGTIIGHLNTCIENDFALDIKNIMAASSLSTEMQNRVLNLFDKIGYEKLKPIFLELDGTVDYDELHLMRMYYLSTR</sequence>
<evidence type="ECO:0000313" key="21">
    <source>
        <dbReference type="Proteomes" id="UP000189670"/>
    </source>
</evidence>
<dbReference type="SUPFAM" id="SSF47819">
    <property type="entry name" value="HRDC-like"/>
    <property type="match status" value="1"/>
</dbReference>
<keyword evidence="11" id="KW-0238">DNA-binding</keyword>
<dbReference type="GO" id="GO:0003677">
    <property type="term" value="F:DNA binding"/>
    <property type="evidence" value="ECO:0007669"/>
    <property type="project" value="UniProtKB-KW"/>
</dbReference>
<dbReference type="FunFam" id="3.40.50.300:FF:000296">
    <property type="entry name" value="ATP-dependent DNA helicase RecQ"/>
    <property type="match status" value="1"/>
</dbReference>
<evidence type="ECO:0000256" key="14">
    <source>
        <dbReference type="ARBA" id="ARBA00023235"/>
    </source>
</evidence>
<dbReference type="GO" id="GO:0005737">
    <property type="term" value="C:cytoplasm"/>
    <property type="evidence" value="ECO:0007669"/>
    <property type="project" value="TreeGrafter"/>
</dbReference>
<keyword evidence="5" id="KW-0547">Nucleotide-binding</keyword>
<dbReference type="InterPro" id="IPR036390">
    <property type="entry name" value="WH_DNA-bd_sf"/>
</dbReference>
<dbReference type="Proteomes" id="UP000189670">
    <property type="component" value="Unassembled WGS sequence"/>
</dbReference>
<dbReference type="GO" id="GO:0006310">
    <property type="term" value="P:DNA recombination"/>
    <property type="evidence" value="ECO:0007669"/>
    <property type="project" value="UniProtKB-UniRule"/>
</dbReference>
<evidence type="ECO:0000256" key="1">
    <source>
        <dbReference type="ARBA" id="ARBA00001946"/>
    </source>
</evidence>
<dbReference type="FunFam" id="1.10.150.80:FF:000002">
    <property type="entry name" value="ATP-dependent DNA helicase RecQ"/>
    <property type="match status" value="1"/>
</dbReference>
<evidence type="ECO:0000256" key="6">
    <source>
        <dbReference type="ARBA" id="ARBA00022763"/>
    </source>
</evidence>
<evidence type="ECO:0000256" key="11">
    <source>
        <dbReference type="ARBA" id="ARBA00023125"/>
    </source>
</evidence>
<dbReference type="CDD" id="cd18794">
    <property type="entry name" value="SF2_C_RecQ"/>
    <property type="match status" value="1"/>
</dbReference>
<dbReference type="Pfam" id="PF16124">
    <property type="entry name" value="RecQ_Zn_bind"/>
    <property type="match status" value="1"/>
</dbReference>
<evidence type="ECO:0000256" key="10">
    <source>
        <dbReference type="ARBA" id="ARBA00022840"/>
    </source>
</evidence>
<evidence type="ECO:0000256" key="3">
    <source>
        <dbReference type="ARBA" id="ARBA00005446"/>
    </source>
</evidence>
<evidence type="ECO:0000256" key="16">
    <source>
        <dbReference type="NCBIfam" id="TIGR01389"/>
    </source>
</evidence>
<dbReference type="SMART" id="SM00956">
    <property type="entry name" value="RQC"/>
    <property type="match status" value="1"/>
</dbReference>
<dbReference type="CDD" id="cd17920">
    <property type="entry name" value="DEXHc_RecQ"/>
    <property type="match status" value="1"/>
</dbReference>
<dbReference type="GO" id="GO:0046872">
    <property type="term" value="F:metal ion binding"/>
    <property type="evidence" value="ECO:0007669"/>
    <property type="project" value="UniProtKB-KW"/>
</dbReference>
<dbReference type="SUPFAM" id="SSF46785">
    <property type="entry name" value="Winged helix' DNA-binding domain"/>
    <property type="match status" value="1"/>
</dbReference>
<comment type="catalytic activity">
    <reaction evidence="15">
        <text>Couples ATP hydrolysis with the unwinding of duplex DNA by translocating in the 3'-5' direction.</text>
        <dbReference type="EC" id="5.6.2.4"/>
    </reaction>
</comment>
<dbReference type="InterPro" id="IPR001650">
    <property type="entry name" value="Helicase_C-like"/>
</dbReference>
<dbReference type="GO" id="GO:0043590">
    <property type="term" value="C:bacterial nucleoid"/>
    <property type="evidence" value="ECO:0007669"/>
    <property type="project" value="TreeGrafter"/>
</dbReference>
<dbReference type="InterPro" id="IPR044876">
    <property type="entry name" value="HRDC_dom_sf"/>
</dbReference>
<keyword evidence="8 20" id="KW-0347">Helicase</keyword>
<dbReference type="Gene3D" id="1.10.10.10">
    <property type="entry name" value="Winged helix-like DNA-binding domain superfamily/Winged helix DNA-binding domain"/>
    <property type="match status" value="1"/>
</dbReference>
<feature type="domain" description="Helicase ATP-binding" evidence="18">
    <location>
        <begin position="27"/>
        <end position="195"/>
    </location>
</feature>
<gene>
    <name evidence="20" type="primary">recQ</name>
    <name evidence="20" type="ORF">OMM_06337</name>
</gene>
<dbReference type="SMART" id="SM00490">
    <property type="entry name" value="HELICc"/>
    <property type="match status" value="1"/>
</dbReference>
<reference evidence="21" key="1">
    <citation type="submission" date="2012-11" db="EMBL/GenBank/DDBJ databases">
        <authorList>
            <person name="Lucero-Rivera Y.E."/>
            <person name="Tovar-Ramirez D."/>
        </authorList>
    </citation>
    <scope>NUCLEOTIDE SEQUENCE [LARGE SCALE GENOMIC DNA]</scope>
    <source>
        <strain evidence="21">Araruama</strain>
    </source>
</reference>
<keyword evidence="12" id="KW-0233">DNA recombination</keyword>
<dbReference type="GO" id="GO:0016787">
    <property type="term" value="F:hydrolase activity"/>
    <property type="evidence" value="ECO:0007669"/>
    <property type="project" value="UniProtKB-KW"/>
</dbReference>
<evidence type="ECO:0000256" key="13">
    <source>
        <dbReference type="ARBA" id="ARBA00023204"/>
    </source>
</evidence>
<dbReference type="PROSITE" id="PS51194">
    <property type="entry name" value="HELICASE_CTER"/>
    <property type="match status" value="1"/>
</dbReference>
<evidence type="ECO:0000256" key="12">
    <source>
        <dbReference type="ARBA" id="ARBA00023172"/>
    </source>
</evidence>
<evidence type="ECO:0000256" key="9">
    <source>
        <dbReference type="ARBA" id="ARBA00022833"/>
    </source>
</evidence>